<name>A0A1F6Y452_9BACT</name>
<keyword evidence="1" id="KW-0812">Transmembrane</keyword>
<keyword evidence="1" id="KW-1133">Transmembrane helix</keyword>
<dbReference type="AlphaFoldDB" id="A0A1F6Y452"/>
<keyword evidence="1" id="KW-0472">Membrane</keyword>
<dbReference type="EMBL" id="MFVL01000023">
    <property type="protein sequence ID" value="OGJ01154.1"/>
    <property type="molecule type" value="Genomic_DNA"/>
</dbReference>
<evidence type="ECO:0000256" key="1">
    <source>
        <dbReference type="SAM" id="Phobius"/>
    </source>
</evidence>
<dbReference type="Proteomes" id="UP000177693">
    <property type="component" value="Unassembled WGS sequence"/>
</dbReference>
<sequence>MKKDVRILSNGGDINEYGHISKEKFLNEISAKFLGIIPRTKYWQMRLIRKYRGTLEISKKRNPYYAVEGFDGTEKWIKISAHGDDFKLLVAFREWLTLWKGVLILIITVFGSPYLLIFRNWFIKITTPYFPLW</sequence>
<proteinExistence type="predicted"/>
<organism evidence="2 3">
    <name type="scientific">Candidatus Nomurabacteria bacterium RIFCSPLOWO2_02_FULL_40_67</name>
    <dbReference type="NCBI Taxonomy" id="1801787"/>
    <lineage>
        <taxon>Bacteria</taxon>
        <taxon>Candidatus Nomuraibacteriota</taxon>
    </lineage>
</organism>
<feature type="transmembrane region" description="Helical" evidence="1">
    <location>
        <begin position="102"/>
        <end position="123"/>
    </location>
</feature>
<gene>
    <name evidence="2" type="ORF">A3I23_02615</name>
</gene>
<evidence type="ECO:0000313" key="3">
    <source>
        <dbReference type="Proteomes" id="UP000177693"/>
    </source>
</evidence>
<evidence type="ECO:0000313" key="2">
    <source>
        <dbReference type="EMBL" id="OGJ01154.1"/>
    </source>
</evidence>
<reference evidence="2 3" key="1">
    <citation type="journal article" date="2016" name="Nat. Commun.">
        <title>Thousands of microbial genomes shed light on interconnected biogeochemical processes in an aquifer system.</title>
        <authorList>
            <person name="Anantharaman K."/>
            <person name="Brown C.T."/>
            <person name="Hug L.A."/>
            <person name="Sharon I."/>
            <person name="Castelle C.J."/>
            <person name="Probst A.J."/>
            <person name="Thomas B.C."/>
            <person name="Singh A."/>
            <person name="Wilkins M.J."/>
            <person name="Karaoz U."/>
            <person name="Brodie E.L."/>
            <person name="Williams K.H."/>
            <person name="Hubbard S.S."/>
            <person name="Banfield J.F."/>
        </authorList>
    </citation>
    <scope>NUCLEOTIDE SEQUENCE [LARGE SCALE GENOMIC DNA]</scope>
</reference>
<accession>A0A1F6Y452</accession>
<comment type="caution">
    <text evidence="2">The sequence shown here is derived from an EMBL/GenBank/DDBJ whole genome shotgun (WGS) entry which is preliminary data.</text>
</comment>
<protein>
    <submittedName>
        <fullName evidence="2">Uncharacterized protein</fullName>
    </submittedName>
</protein>